<dbReference type="Gene3D" id="2.40.160.20">
    <property type="match status" value="1"/>
</dbReference>
<sequence>MALLMAASLNISAQVKEPEAPQLEFALQLKVTLGEAFGIDNTQHGRRTVIPITGGTFEGPGIKGTIVNGGADYQLNAEGRTELEAIYCIKTDDGIYIHVRNRGIIANGKDADGKPSFYFRAAPQFEAPADSKYGWLNNSLFLCAPTFSSDFKGIVLNVWRVK</sequence>
<comment type="similarity">
    <text evidence="1">Belongs to the UPF0311 family.</text>
</comment>
<evidence type="ECO:0000256" key="1">
    <source>
        <dbReference type="HAMAP-Rule" id="MF_00775"/>
    </source>
</evidence>
<dbReference type="AlphaFoldDB" id="A0A928BUH0"/>
<dbReference type="InterPro" id="IPR020915">
    <property type="entry name" value="UPF0311"/>
</dbReference>
<evidence type="ECO:0000313" key="3">
    <source>
        <dbReference type="Proteomes" id="UP000763088"/>
    </source>
</evidence>
<dbReference type="Proteomes" id="UP000763088">
    <property type="component" value="Unassembled WGS sequence"/>
</dbReference>
<gene>
    <name evidence="2" type="ORF">E7102_07525</name>
</gene>
<dbReference type="Pfam" id="PF11578">
    <property type="entry name" value="DUF3237"/>
    <property type="match status" value="1"/>
</dbReference>
<organism evidence="2 3">
    <name type="scientific">Xylanibacter ruminicola</name>
    <name type="common">Prevotella ruminicola</name>
    <dbReference type="NCBI Taxonomy" id="839"/>
    <lineage>
        <taxon>Bacteria</taxon>
        <taxon>Pseudomonadati</taxon>
        <taxon>Bacteroidota</taxon>
        <taxon>Bacteroidia</taxon>
        <taxon>Bacteroidales</taxon>
        <taxon>Prevotellaceae</taxon>
        <taxon>Xylanibacter</taxon>
    </lineage>
</organism>
<dbReference type="PANTHER" id="PTHR37315">
    <property type="entry name" value="UPF0311 PROTEIN BLR7842"/>
    <property type="match status" value="1"/>
</dbReference>
<evidence type="ECO:0000313" key="2">
    <source>
        <dbReference type="EMBL" id="MBE6266302.1"/>
    </source>
</evidence>
<dbReference type="PANTHER" id="PTHR37315:SF1">
    <property type="entry name" value="UPF0311 PROTEIN BLR7842"/>
    <property type="match status" value="1"/>
</dbReference>
<dbReference type="EMBL" id="SUYD01000008">
    <property type="protein sequence ID" value="MBE6266302.1"/>
    <property type="molecule type" value="Genomic_DNA"/>
</dbReference>
<proteinExistence type="inferred from homology"/>
<comment type="caution">
    <text evidence="2">The sequence shown here is derived from an EMBL/GenBank/DDBJ whole genome shotgun (WGS) entry which is preliminary data.</text>
</comment>
<dbReference type="HAMAP" id="MF_00775">
    <property type="entry name" value="UPF0311"/>
    <property type="match status" value="1"/>
</dbReference>
<reference evidence="2" key="1">
    <citation type="submission" date="2019-04" db="EMBL/GenBank/DDBJ databases">
        <title>Evolution of Biomass-Degrading Anaerobic Consortia Revealed by Metagenomics.</title>
        <authorList>
            <person name="Peng X."/>
        </authorList>
    </citation>
    <scope>NUCLEOTIDE SEQUENCE</scope>
    <source>
        <strain evidence="2">SIG141</strain>
    </source>
</reference>
<protein>
    <recommendedName>
        <fullName evidence="1">UPF0311 protein E7102_07525</fullName>
    </recommendedName>
</protein>
<name>A0A928BUH0_XYLRU</name>
<accession>A0A928BUH0</accession>